<dbReference type="PANTHER" id="PTHR33116">
    <property type="entry name" value="REVERSE TRANSCRIPTASE ZINC-BINDING DOMAIN-CONTAINING PROTEIN-RELATED-RELATED"/>
    <property type="match status" value="1"/>
</dbReference>
<comment type="caution">
    <text evidence="1">The sequence shown here is derived from an EMBL/GenBank/DDBJ whole genome shotgun (WGS) entry which is preliminary data.</text>
</comment>
<accession>A0AAW2UW81</accession>
<reference evidence="1" key="2">
    <citation type="journal article" date="2024" name="Plant">
        <title>Genomic evolution and insights into agronomic trait innovations of Sesamum species.</title>
        <authorList>
            <person name="Miao H."/>
            <person name="Wang L."/>
            <person name="Qu L."/>
            <person name="Liu H."/>
            <person name="Sun Y."/>
            <person name="Le M."/>
            <person name="Wang Q."/>
            <person name="Wei S."/>
            <person name="Zheng Y."/>
            <person name="Lin W."/>
            <person name="Duan Y."/>
            <person name="Cao H."/>
            <person name="Xiong S."/>
            <person name="Wang X."/>
            <person name="Wei L."/>
            <person name="Li C."/>
            <person name="Ma Q."/>
            <person name="Ju M."/>
            <person name="Zhao R."/>
            <person name="Li G."/>
            <person name="Mu C."/>
            <person name="Tian Q."/>
            <person name="Mei H."/>
            <person name="Zhang T."/>
            <person name="Gao T."/>
            <person name="Zhang H."/>
        </authorList>
    </citation>
    <scope>NUCLEOTIDE SEQUENCE</scope>
    <source>
        <strain evidence="1">KEN1</strain>
    </source>
</reference>
<evidence type="ECO:0008006" key="2">
    <source>
        <dbReference type="Google" id="ProtNLM"/>
    </source>
</evidence>
<organism evidence="1">
    <name type="scientific">Sesamum latifolium</name>
    <dbReference type="NCBI Taxonomy" id="2727402"/>
    <lineage>
        <taxon>Eukaryota</taxon>
        <taxon>Viridiplantae</taxon>
        <taxon>Streptophyta</taxon>
        <taxon>Embryophyta</taxon>
        <taxon>Tracheophyta</taxon>
        <taxon>Spermatophyta</taxon>
        <taxon>Magnoliopsida</taxon>
        <taxon>eudicotyledons</taxon>
        <taxon>Gunneridae</taxon>
        <taxon>Pentapetalae</taxon>
        <taxon>asterids</taxon>
        <taxon>lamiids</taxon>
        <taxon>Lamiales</taxon>
        <taxon>Pedaliaceae</taxon>
        <taxon>Sesamum</taxon>
    </lineage>
</organism>
<dbReference type="AlphaFoldDB" id="A0AAW2UW81"/>
<gene>
    <name evidence="1" type="ORF">Slati_3136700</name>
</gene>
<proteinExistence type="predicted"/>
<dbReference type="PANTHER" id="PTHR33116:SF86">
    <property type="entry name" value="REVERSE TRANSCRIPTASE DOMAIN-CONTAINING PROTEIN"/>
    <property type="match status" value="1"/>
</dbReference>
<reference evidence="1" key="1">
    <citation type="submission" date="2020-06" db="EMBL/GenBank/DDBJ databases">
        <authorList>
            <person name="Li T."/>
            <person name="Hu X."/>
            <person name="Zhang T."/>
            <person name="Song X."/>
            <person name="Zhang H."/>
            <person name="Dai N."/>
            <person name="Sheng W."/>
            <person name="Hou X."/>
            <person name="Wei L."/>
        </authorList>
    </citation>
    <scope>NUCLEOTIDE SEQUENCE</scope>
    <source>
        <strain evidence="1">KEN1</strain>
        <tissue evidence="1">Leaf</tissue>
    </source>
</reference>
<evidence type="ECO:0000313" key="1">
    <source>
        <dbReference type="EMBL" id="KAL0421138.1"/>
    </source>
</evidence>
<dbReference type="EMBL" id="JACGWN010000011">
    <property type="protein sequence ID" value="KAL0421138.1"/>
    <property type="molecule type" value="Genomic_DNA"/>
</dbReference>
<sequence length="386" mass="44279">MGCGARDLGDLTLPSCNLINANMLWRELGQCLGSSRETRVAAYVETCQLSFSSWCKSVFRVDKERVRNLDEKLRRLLAGPISHEGRIDIALIQFELERITTYEETIWRQHSKECGFERATKIPISSIESQCTHPVDLCRKTWPKGTEYLRRVVDASMVKELLQPFMTIEVTKALFQMAPQKSLRPMSAFVLDRLITDNILLVFELNHFLNSKTTGGQGWMALKLDVSKAYDEVEWSFLEQVMSKLDFPPPFVRLVMLYVSSVSYSFMLGATLLGETQSMVANFWWSNRETHIIHICESKLAGGLGFRRLQLFNLVMLAKQLWRILTQPEKLLSRVLKAICFLNRDVFSATLGRHPSFTWRSVMAAQNLFRVGCRWRVGSGDRSSMV</sequence>
<protein>
    <recommendedName>
        <fullName evidence="2">Reverse transcriptase</fullName>
    </recommendedName>
</protein>
<name>A0AAW2UW81_9LAMI</name>